<evidence type="ECO:0000313" key="3">
    <source>
        <dbReference type="Proteomes" id="UP001153076"/>
    </source>
</evidence>
<dbReference type="PANTHER" id="PTHR47021">
    <property type="entry name" value="ADP-RIBOSYLATION FACTOR GTPASE-ACTIVATING PROTEIN AGD6-RELATED"/>
    <property type="match status" value="1"/>
</dbReference>
<reference evidence="2" key="1">
    <citation type="submission" date="2022-04" db="EMBL/GenBank/DDBJ databases">
        <title>Carnegiea gigantea Genome sequencing and assembly v2.</title>
        <authorList>
            <person name="Copetti D."/>
            <person name="Sanderson M.J."/>
            <person name="Burquez A."/>
            <person name="Wojciechowski M.F."/>
        </authorList>
    </citation>
    <scope>NUCLEOTIDE SEQUENCE</scope>
    <source>
        <strain evidence="2">SGP5-SGP5p</strain>
        <tissue evidence="2">Aerial part</tissue>
    </source>
</reference>
<feature type="compositionally biased region" description="Polar residues" evidence="1">
    <location>
        <begin position="247"/>
        <end position="257"/>
    </location>
</feature>
<organism evidence="2 3">
    <name type="scientific">Carnegiea gigantea</name>
    <dbReference type="NCBI Taxonomy" id="171969"/>
    <lineage>
        <taxon>Eukaryota</taxon>
        <taxon>Viridiplantae</taxon>
        <taxon>Streptophyta</taxon>
        <taxon>Embryophyta</taxon>
        <taxon>Tracheophyta</taxon>
        <taxon>Spermatophyta</taxon>
        <taxon>Magnoliopsida</taxon>
        <taxon>eudicotyledons</taxon>
        <taxon>Gunneridae</taxon>
        <taxon>Pentapetalae</taxon>
        <taxon>Caryophyllales</taxon>
        <taxon>Cactineae</taxon>
        <taxon>Cactaceae</taxon>
        <taxon>Cactoideae</taxon>
        <taxon>Echinocereeae</taxon>
        <taxon>Carnegiea</taxon>
    </lineage>
</organism>
<dbReference type="GO" id="GO:0016192">
    <property type="term" value="P:vesicle-mediated transport"/>
    <property type="evidence" value="ECO:0007669"/>
    <property type="project" value="InterPro"/>
</dbReference>
<comment type="caution">
    <text evidence="2">The sequence shown here is derived from an EMBL/GenBank/DDBJ whole genome shotgun (WGS) entry which is preliminary data.</text>
</comment>
<name>A0A9Q1GTG5_9CARY</name>
<protein>
    <submittedName>
        <fullName evidence="2">Uncharacterized protein</fullName>
    </submittedName>
</protein>
<proteinExistence type="predicted"/>
<dbReference type="EMBL" id="JAKOGI010001530">
    <property type="protein sequence ID" value="KAJ8425157.1"/>
    <property type="molecule type" value="Genomic_DNA"/>
</dbReference>
<dbReference type="GO" id="GO:0005096">
    <property type="term" value="F:GTPase activator activity"/>
    <property type="evidence" value="ECO:0007669"/>
    <property type="project" value="InterPro"/>
</dbReference>
<dbReference type="OrthoDB" id="1737519at2759"/>
<sequence length="270" mass="30201">MTCLFSIPGLILRSLFNIPCSRYEISIQYQDPNETTSLLLQCFVKAQPIEYAYNVLVLKNGWKLLPEMFSFVHAMLAIDISATKRGAHTSELRTPQVREGGYDHKVNETVNVVTAKTTEIGHKTWGIMKGVMAMASQKLEGYTSENGVAVRTDSPHQIENVKNGYYQEFRNESDGWNNTSQNRRSSSTRQFNSVKLGSWDDWDQEDHGKAGSFKGGSSSTHNNDGWAGWDDPKDDDGFEDFHRRSPSHGQSTSSGRSGKSDAMWGEGGFL</sequence>
<keyword evidence="3" id="KW-1185">Reference proteome</keyword>
<gene>
    <name evidence="2" type="ORF">Cgig2_009955</name>
</gene>
<dbReference type="AlphaFoldDB" id="A0A9Q1GTG5"/>
<dbReference type="InterPro" id="IPR044519">
    <property type="entry name" value="ARF_GAP_AGD6/7"/>
</dbReference>
<feature type="region of interest" description="Disordered" evidence="1">
    <location>
        <begin position="169"/>
        <end position="270"/>
    </location>
</feature>
<feature type="compositionally biased region" description="Low complexity" evidence="1">
    <location>
        <begin position="177"/>
        <end position="193"/>
    </location>
</feature>
<evidence type="ECO:0000256" key="1">
    <source>
        <dbReference type="SAM" id="MobiDB-lite"/>
    </source>
</evidence>
<evidence type="ECO:0000313" key="2">
    <source>
        <dbReference type="EMBL" id="KAJ8425157.1"/>
    </source>
</evidence>
<dbReference type="PANTHER" id="PTHR47021:SF4">
    <property type="entry name" value="ADP-RIBOSYLATION FACTOR GTPASE-ACTIVATING PROTEIN AGD6-RELATED"/>
    <property type="match status" value="1"/>
</dbReference>
<feature type="compositionally biased region" description="Low complexity" evidence="1">
    <location>
        <begin position="210"/>
        <end position="229"/>
    </location>
</feature>
<accession>A0A9Q1GTG5</accession>
<dbReference type="Proteomes" id="UP001153076">
    <property type="component" value="Unassembled WGS sequence"/>
</dbReference>